<keyword evidence="3" id="KW-0813">Transport</keyword>
<evidence type="ECO:0000256" key="9">
    <source>
        <dbReference type="SAM" id="Phobius"/>
    </source>
</evidence>
<dbReference type="PANTHER" id="PTHR11616:SF240">
    <property type="entry name" value="BLOATED TUBULES, ISOFORM B-RELATED"/>
    <property type="match status" value="1"/>
</dbReference>
<comment type="caution">
    <text evidence="10">The sequence shown here is derived from an EMBL/GenBank/DDBJ whole genome shotgun (WGS) entry which is preliminary data.</text>
</comment>
<dbReference type="SUPFAM" id="SSF161070">
    <property type="entry name" value="SNF-like"/>
    <property type="match status" value="1"/>
</dbReference>
<keyword evidence="7 9" id="KW-0472">Membrane</keyword>
<dbReference type="EMBL" id="CAXLJM020000004">
    <property type="protein sequence ID" value="CAL8069878.1"/>
    <property type="molecule type" value="Genomic_DNA"/>
</dbReference>
<feature type="transmembrane region" description="Helical" evidence="9">
    <location>
        <begin position="79"/>
        <end position="100"/>
    </location>
</feature>
<comment type="subcellular location">
    <subcellularLocation>
        <location evidence="1">Membrane</location>
        <topology evidence="1">Multi-pass membrane protein</topology>
    </subcellularLocation>
</comment>
<reference evidence="10 11" key="1">
    <citation type="submission" date="2024-08" db="EMBL/GenBank/DDBJ databases">
        <authorList>
            <person name="Cucini C."/>
            <person name="Frati F."/>
        </authorList>
    </citation>
    <scope>NUCLEOTIDE SEQUENCE [LARGE SCALE GENOMIC DNA]</scope>
</reference>
<feature type="region of interest" description="Disordered" evidence="8">
    <location>
        <begin position="273"/>
        <end position="302"/>
    </location>
</feature>
<gene>
    <name evidence="10" type="ORF">ODALV1_LOCUS972</name>
</gene>
<dbReference type="InterPro" id="IPR000175">
    <property type="entry name" value="Na/ntran_symport"/>
</dbReference>
<protein>
    <submittedName>
        <fullName evidence="10">Uncharacterized protein</fullName>
    </submittedName>
</protein>
<comment type="similarity">
    <text evidence="2">Belongs to the sodium:neurotransmitter symporter (SNF) (TC 2.A.22) family.</text>
</comment>
<evidence type="ECO:0000256" key="2">
    <source>
        <dbReference type="ARBA" id="ARBA00006459"/>
    </source>
</evidence>
<dbReference type="PANTHER" id="PTHR11616">
    <property type="entry name" value="SODIUM/CHLORIDE DEPENDENT TRANSPORTER"/>
    <property type="match status" value="1"/>
</dbReference>
<dbReference type="Proteomes" id="UP001642540">
    <property type="component" value="Unassembled WGS sequence"/>
</dbReference>
<evidence type="ECO:0000313" key="10">
    <source>
        <dbReference type="EMBL" id="CAL8069878.1"/>
    </source>
</evidence>
<evidence type="ECO:0000256" key="1">
    <source>
        <dbReference type="ARBA" id="ARBA00004141"/>
    </source>
</evidence>
<evidence type="ECO:0000256" key="7">
    <source>
        <dbReference type="ARBA" id="ARBA00023136"/>
    </source>
</evidence>
<keyword evidence="6 9" id="KW-1133">Transmembrane helix</keyword>
<feature type="compositionally biased region" description="Polar residues" evidence="8">
    <location>
        <begin position="327"/>
        <end position="342"/>
    </location>
</feature>
<feature type="transmembrane region" description="Helical" evidence="9">
    <location>
        <begin position="175"/>
        <end position="194"/>
    </location>
</feature>
<name>A0ABP1PKB2_9HEXA</name>
<evidence type="ECO:0000313" key="11">
    <source>
        <dbReference type="Proteomes" id="UP001642540"/>
    </source>
</evidence>
<dbReference type="PROSITE" id="PS50267">
    <property type="entry name" value="NA_NEUROTRAN_SYMP_3"/>
    <property type="match status" value="1"/>
</dbReference>
<keyword evidence="11" id="KW-1185">Reference proteome</keyword>
<keyword evidence="5" id="KW-0769">Symport</keyword>
<organism evidence="10 11">
    <name type="scientific">Orchesella dallaii</name>
    <dbReference type="NCBI Taxonomy" id="48710"/>
    <lineage>
        <taxon>Eukaryota</taxon>
        <taxon>Metazoa</taxon>
        <taxon>Ecdysozoa</taxon>
        <taxon>Arthropoda</taxon>
        <taxon>Hexapoda</taxon>
        <taxon>Collembola</taxon>
        <taxon>Entomobryomorpha</taxon>
        <taxon>Entomobryoidea</taxon>
        <taxon>Orchesellidae</taxon>
        <taxon>Orchesellinae</taxon>
        <taxon>Orchesella</taxon>
    </lineage>
</organism>
<evidence type="ECO:0000256" key="5">
    <source>
        <dbReference type="ARBA" id="ARBA00022847"/>
    </source>
</evidence>
<evidence type="ECO:0000256" key="6">
    <source>
        <dbReference type="ARBA" id="ARBA00022989"/>
    </source>
</evidence>
<accession>A0ABP1PKB2</accession>
<evidence type="ECO:0000256" key="8">
    <source>
        <dbReference type="SAM" id="MobiDB-lite"/>
    </source>
</evidence>
<evidence type="ECO:0000256" key="3">
    <source>
        <dbReference type="ARBA" id="ARBA00022448"/>
    </source>
</evidence>
<dbReference type="InterPro" id="IPR037272">
    <property type="entry name" value="SNS_sf"/>
</dbReference>
<feature type="region of interest" description="Disordered" evidence="8">
    <location>
        <begin position="316"/>
        <end position="373"/>
    </location>
</feature>
<keyword evidence="4 9" id="KW-0812">Transmembrane</keyword>
<evidence type="ECO:0000256" key="4">
    <source>
        <dbReference type="ARBA" id="ARBA00022692"/>
    </source>
</evidence>
<proteinExistence type="inferred from homology"/>
<sequence>MTVVVADTLTSLLSCVVVYAFMGHLSNYENEELPETFAAIDVAFVEMPNGLAVITGSAFFAVLYFSMLAIITSDTIGGYWMYLFLGNFYNGFNLVFLLILQEFAFSYIFGLEDISIVYETITGGTLGLYLRTCWKIVRPIGTIMIFVDECINRNIQSYHITAFDSGLDAPPELEYFGAACDLVYLLFVLSYVIYELSKVMKYKAKSCRQRTMFLISPEYDRARILDDPDSAKRGYMKHWLYFSDPMGPSVKEQLKLSFMSITEAIKKIMSKLKPKANRAPLGRNKNRLSKSRSGTTIQSENDESAWEILAKAKHLHRPSLVMEPPETTEQAGPSRSPKSNPVQGKKRLGKENSKGNIRKSVIKKPNSGAKPYV</sequence>
<feature type="transmembrane region" description="Helical" evidence="9">
    <location>
        <begin position="51"/>
        <end position="72"/>
    </location>
</feature>